<gene>
    <name evidence="1" type="ORF">IAB44_07175</name>
</gene>
<evidence type="ECO:0000313" key="1">
    <source>
        <dbReference type="EMBL" id="HIS31314.1"/>
    </source>
</evidence>
<evidence type="ECO:0000313" key="2">
    <source>
        <dbReference type="Proteomes" id="UP000823935"/>
    </source>
</evidence>
<name>A0A9D1ESD2_9FIRM</name>
<reference evidence="1" key="2">
    <citation type="journal article" date="2021" name="PeerJ">
        <title>Extensive microbial diversity within the chicken gut microbiome revealed by metagenomics and culture.</title>
        <authorList>
            <person name="Gilroy R."/>
            <person name="Ravi A."/>
            <person name="Getino M."/>
            <person name="Pursley I."/>
            <person name="Horton D.L."/>
            <person name="Alikhan N.F."/>
            <person name="Baker D."/>
            <person name="Gharbi K."/>
            <person name="Hall N."/>
            <person name="Watson M."/>
            <person name="Adriaenssens E.M."/>
            <person name="Foster-Nyarko E."/>
            <person name="Jarju S."/>
            <person name="Secka A."/>
            <person name="Antonio M."/>
            <person name="Oren A."/>
            <person name="Chaudhuri R.R."/>
            <person name="La Ragione R."/>
            <person name="Hildebrand F."/>
            <person name="Pallen M.J."/>
        </authorList>
    </citation>
    <scope>NUCLEOTIDE SEQUENCE</scope>
    <source>
        <strain evidence="1">CHK190-19873</strain>
    </source>
</reference>
<dbReference type="Gene3D" id="3.40.50.620">
    <property type="entry name" value="HUPs"/>
    <property type="match status" value="1"/>
</dbReference>
<dbReference type="Proteomes" id="UP000823935">
    <property type="component" value="Unassembled WGS sequence"/>
</dbReference>
<proteinExistence type="predicted"/>
<reference evidence="1" key="1">
    <citation type="submission" date="2020-10" db="EMBL/GenBank/DDBJ databases">
        <authorList>
            <person name="Gilroy R."/>
        </authorList>
    </citation>
    <scope>NUCLEOTIDE SEQUENCE</scope>
    <source>
        <strain evidence="1">CHK190-19873</strain>
    </source>
</reference>
<dbReference type="InterPro" id="IPR014729">
    <property type="entry name" value="Rossmann-like_a/b/a_fold"/>
</dbReference>
<organism evidence="1 2">
    <name type="scientific">Candidatus Limivivens intestinipullorum</name>
    <dbReference type="NCBI Taxonomy" id="2840858"/>
    <lineage>
        <taxon>Bacteria</taxon>
        <taxon>Bacillati</taxon>
        <taxon>Bacillota</taxon>
        <taxon>Clostridia</taxon>
        <taxon>Lachnospirales</taxon>
        <taxon>Lachnospiraceae</taxon>
        <taxon>Lachnospiraceae incertae sedis</taxon>
        <taxon>Candidatus Limivivens</taxon>
    </lineage>
</organism>
<accession>A0A9D1ESD2</accession>
<dbReference type="EMBL" id="DVIQ01000035">
    <property type="protein sequence ID" value="HIS31314.1"/>
    <property type="molecule type" value="Genomic_DNA"/>
</dbReference>
<comment type="caution">
    <text evidence="1">The sequence shown here is derived from an EMBL/GenBank/DDBJ whole genome shotgun (WGS) entry which is preliminary data.</text>
</comment>
<dbReference type="SUPFAM" id="SSF52402">
    <property type="entry name" value="Adenine nucleotide alpha hydrolases-like"/>
    <property type="match status" value="1"/>
</dbReference>
<evidence type="ECO:0008006" key="3">
    <source>
        <dbReference type="Google" id="ProtNLM"/>
    </source>
</evidence>
<protein>
    <recommendedName>
        <fullName evidence="3">N-acetyl sugar amidotransferase</fullName>
    </recommendedName>
</protein>
<dbReference type="AlphaFoldDB" id="A0A9D1ESD2"/>
<sequence>MEHCKRCGLPVSYQGIHLDEQGVCNFCAFFESHKEELSNQEQLESIFQREVEKAKEKAKENGAAYDCLVGLSGGKDSTYIIYQMKHRYGMRVLAFTLDNGFSTEYGRKNIENALDKLDVDHIRIAVKESELRSLYSKCVRLMHNFCSVCFHLMHYYSFLLAGQYKIPLIVNGRTKGQIYQSAADVRGIEPFELSGNLKEFEYQMFGRLIDKLEGNSCLDLLPQVEARALSYFAYHEISEEETMAFLERKIGWKRPEGKIKHGDCWAHAMAEKMSLEKHGYPVRTGEMAVMVRSGKMTLEEADKILEEDRQQFSQVDEELVQRFNDRIRMRK</sequence>